<organism evidence="3 4">
    <name type="scientific">Corynebacterium renale</name>
    <dbReference type="NCBI Taxonomy" id="1724"/>
    <lineage>
        <taxon>Bacteria</taxon>
        <taxon>Bacillati</taxon>
        <taxon>Actinomycetota</taxon>
        <taxon>Actinomycetes</taxon>
        <taxon>Mycobacteriales</taxon>
        <taxon>Corynebacteriaceae</taxon>
        <taxon>Corynebacterium</taxon>
    </lineage>
</organism>
<name>A0A2A9DSC2_9CORY</name>
<dbReference type="Proteomes" id="UP000221653">
    <property type="component" value="Unassembled WGS sequence"/>
</dbReference>
<accession>A0A2A9DSC2</accession>
<evidence type="ECO:0000313" key="3">
    <source>
        <dbReference type="EMBL" id="PFG28872.1"/>
    </source>
</evidence>
<sequence>MFPMSSPTTLRPDRTHLLVAAVMTCIMLIPIGSAPLVLGWLIIVPILYFWWIQKTATIIDDSGITAQYAFRGNKHVPWDELAGIGFKGATTFASTHAGENITLPAVTFNSLPVLSEASDGRIPDALTQSREAIDDMVRIVNKDGREVLVTREEYARIHAHDEDPLVQRSDADDTANDA</sequence>
<dbReference type="STRING" id="1724.GCA_001044175_00874"/>
<gene>
    <name evidence="3" type="ORF">ATK06_2001</name>
</gene>
<keyword evidence="1" id="KW-0472">Membrane</keyword>
<feature type="transmembrane region" description="Helical" evidence="1">
    <location>
        <begin position="20"/>
        <end position="51"/>
    </location>
</feature>
<dbReference type="Pfam" id="PF10756">
    <property type="entry name" value="bPH_6"/>
    <property type="match status" value="1"/>
</dbReference>
<dbReference type="EMBL" id="PDJF01000001">
    <property type="protein sequence ID" value="PFG28872.1"/>
    <property type="molecule type" value="Genomic_DNA"/>
</dbReference>
<evidence type="ECO:0000313" key="4">
    <source>
        <dbReference type="Proteomes" id="UP000221653"/>
    </source>
</evidence>
<feature type="domain" description="Low molecular weight protein antigen 6 PH" evidence="2">
    <location>
        <begin position="55"/>
        <end position="125"/>
    </location>
</feature>
<keyword evidence="1" id="KW-1133">Transmembrane helix</keyword>
<dbReference type="OrthoDB" id="5190396at2"/>
<evidence type="ECO:0000259" key="2">
    <source>
        <dbReference type="Pfam" id="PF10756"/>
    </source>
</evidence>
<dbReference type="InterPro" id="IPR019692">
    <property type="entry name" value="CFP-6_PH"/>
</dbReference>
<protein>
    <submittedName>
        <fullName evidence="3">PH (Pleckstrin Homology) domain-containing protein</fullName>
    </submittedName>
</protein>
<keyword evidence="1" id="KW-0812">Transmembrane</keyword>
<keyword evidence="4" id="KW-1185">Reference proteome</keyword>
<comment type="caution">
    <text evidence="3">The sequence shown here is derived from an EMBL/GenBank/DDBJ whole genome shotgun (WGS) entry which is preliminary data.</text>
</comment>
<evidence type="ECO:0000256" key="1">
    <source>
        <dbReference type="SAM" id="Phobius"/>
    </source>
</evidence>
<proteinExistence type="predicted"/>
<reference evidence="3 4" key="1">
    <citation type="submission" date="2017-10" db="EMBL/GenBank/DDBJ databases">
        <title>Sequencing the genomes of 1000 actinobacteria strains.</title>
        <authorList>
            <person name="Klenk H.-P."/>
        </authorList>
    </citation>
    <scope>NUCLEOTIDE SEQUENCE [LARGE SCALE GENOMIC DNA]</scope>
    <source>
        <strain evidence="3 4">DSM 20688</strain>
    </source>
</reference>
<dbReference type="AlphaFoldDB" id="A0A2A9DSC2"/>